<evidence type="ECO:0000313" key="1">
    <source>
        <dbReference type="EMBL" id="CAB4155607.1"/>
    </source>
</evidence>
<sequence>MEPELNPCPKCGSLLCKVVLVASRWWFACCDRCGLQCEGAEEKADAIEQWNGLSKAAAKRISQEQKESW</sequence>
<organism evidence="1">
    <name type="scientific">uncultured Caudovirales phage</name>
    <dbReference type="NCBI Taxonomy" id="2100421"/>
    <lineage>
        <taxon>Viruses</taxon>
        <taxon>Duplodnaviria</taxon>
        <taxon>Heunggongvirae</taxon>
        <taxon>Uroviricota</taxon>
        <taxon>Caudoviricetes</taxon>
        <taxon>Peduoviridae</taxon>
        <taxon>Maltschvirus</taxon>
        <taxon>Maltschvirus maltsch</taxon>
    </lineage>
</organism>
<dbReference type="EMBL" id="LR796636">
    <property type="protein sequence ID" value="CAB4155607.1"/>
    <property type="molecule type" value="Genomic_DNA"/>
</dbReference>
<gene>
    <name evidence="1" type="ORF">UFOVP672_21</name>
</gene>
<proteinExistence type="predicted"/>
<evidence type="ECO:0008006" key="2">
    <source>
        <dbReference type="Google" id="ProtNLM"/>
    </source>
</evidence>
<accession>A0A6J5NA46</accession>
<name>A0A6J5NA46_9CAUD</name>
<reference evidence="1" key="1">
    <citation type="submission" date="2020-04" db="EMBL/GenBank/DDBJ databases">
        <authorList>
            <person name="Chiriac C."/>
            <person name="Salcher M."/>
            <person name="Ghai R."/>
            <person name="Kavagutti S V."/>
        </authorList>
    </citation>
    <scope>NUCLEOTIDE SEQUENCE</scope>
</reference>
<protein>
    <recommendedName>
        <fullName evidence="2">Restriction alleviation protein, Lar family</fullName>
    </recommendedName>
</protein>